<dbReference type="Proteomes" id="UP000001396">
    <property type="component" value="Unassembled WGS sequence"/>
</dbReference>
<dbReference type="GeneID" id="31355928"/>
<name>D3AWC0_HETP5</name>
<dbReference type="EMBL" id="ADBJ01000002">
    <property type="protein sequence ID" value="EFA86593.1"/>
    <property type="molecule type" value="Genomic_DNA"/>
</dbReference>
<evidence type="ECO:0000313" key="1">
    <source>
        <dbReference type="EMBL" id="EFA86593.1"/>
    </source>
</evidence>
<keyword evidence="2" id="KW-1185">Reference proteome</keyword>
<accession>D3AWC0</accession>
<reference evidence="1 2" key="1">
    <citation type="journal article" date="2011" name="Genome Res.">
        <title>Phylogeny-wide analysis of social amoeba genomes highlights ancient origins for complex intercellular communication.</title>
        <authorList>
            <person name="Heidel A.J."/>
            <person name="Lawal H.M."/>
            <person name="Felder M."/>
            <person name="Schilde C."/>
            <person name="Helps N.R."/>
            <person name="Tunggal B."/>
            <person name="Rivero F."/>
            <person name="John U."/>
            <person name="Schleicher M."/>
            <person name="Eichinger L."/>
            <person name="Platzer M."/>
            <person name="Noegel A.A."/>
            <person name="Schaap P."/>
            <person name="Gloeckner G."/>
        </authorList>
    </citation>
    <scope>NUCLEOTIDE SEQUENCE [LARGE SCALE GENOMIC DNA]</scope>
    <source>
        <strain evidence="2">ATCC 26659 / Pp 5 / PN500</strain>
    </source>
</reference>
<dbReference type="RefSeq" id="XP_020438698.1">
    <property type="nucleotide sequence ID" value="XM_020571424.1"/>
</dbReference>
<organism evidence="1 2">
    <name type="scientific">Heterostelium pallidum (strain ATCC 26659 / Pp 5 / PN500)</name>
    <name type="common">Cellular slime mold</name>
    <name type="synonym">Polysphondylium pallidum</name>
    <dbReference type="NCBI Taxonomy" id="670386"/>
    <lineage>
        <taxon>Eukaryota</taxon>
        <taxon>Amoebozoa</taxon>
        <taxon>Evosea</taxon>
        <taxon>Eumycetozoa</taxon>
        <taxon>Dictyostelia</taxon>
        <taxon>Acytosteliales</taxon>
        <taxon>Acytosteliaceae</taxon>
        <taxon>Heterostelium</taxon>
    </lineage>
</organism>
<comment type="caution">
    <text evidence="1">The sequence shown here is derived from an EMBL/GenBank/DDBJ whole genome shotgun (WGS) entry which is preliminary data.</text>
</comment>
<protein>
    <submittedName>
        <fullName evidence="1">Uncharacterized protein</fullName>
    </submittedName>
</protein>
<dbReference type="AlphaFoldDB" id="D3AWC0"/>
<sequence length="174" mass="19246">MSDTDKTRLKELLNQSLTLRNAIKQTAPTATNYKSMIAELKSKAVEARALSDKLRSRPYLLGAAGEATRWIGRRRRPLHEAARPVLGTLSLVERAVGVPTRPIHSCAQSSALQAGNLPWLAGESSHLWQRPRGGEHRDGGIRRGILHCETHRGPRVLLRGNRTQIICNIPNNVS</sequence>
<proteinExistence type="predicted"/>
<evidence type="ECO:0000313" key="2">
    <source>
        <dbReference type="Proteomes" id="UP000001396"/>
    </source>
</evidence>
<dbReference type="InParanoid" id="D3AWC0"/>
<gene>
    <name evidence="1" type="ORF">PPL_00394</name>
</gene>